<evidence type="ECO:0000256" key="1">
    <source>
        <dbReference type="ARBA" id="ARBA00004141"/>
    </source>
</evidence>
<evidence type="ECO:0000313" key="8">
    <source>
        <dbReference type="Proteomes" id="UP000298173"/>
    </source>
</evidence>
<evidence type="ECO:0000313" key="7">
    <source>
        <dbReference type="EMBL" id="TFB76380.1"/>
    </source>
</evidence>
<dbReference type="Proteomes" id="UP000298173">
    <property type="component" value="Unassembled WGS sequence"/>
</dbReference>
<accession>A0A4R8V490</accession>
<proteinExistence type="predicted"/>
<gene>
    <name evidence="7" type="ORF">E3O06_03180</name>
</gene>
<dbReference type="RefSeq" id="WP_134501543.1">
    <property type="nucleotide sequence ID" value="NZ_SOEY01000006.1"/>
</dbReference>
<feature type="transmembrane region" description="Helical" evidence="5">
    <location>
        <begin position="12"/>
        <end position="36"/>
    </location>
</feature>
<evidence type="ECO:0000256" key="5">
    <source>
        <dbReference type="SAM" id="Phobius"/>
    </source>
</evidence>
<dbReference type="EMBL" id="SOEY01000006">
    <property type="protein sequence ID" value="TFB76380.1"/>
    <property type="molecule type" value="Genomic_DNA"/>
</dbReference>
<keyword evidence="2 5" id="KW-0812">Transmembrane</keyword>
<keyword evidence="3 5" id="KW-1133">Transmembrane helix</keyword>
<feature type="transmembrane region" description="Helical" evidence="5">
    <location>
        <begin position="140"/>
        <end position="160"/>
    </location>
</feature>
<feature type="transmembrane region" description="Helical" evidence="5">
    <location>
        <begin position="115"/>
        <end position="134"/>
    </location>
</feature>
<evidence type="ECO:0000256" key="2">
    <source>
        <dbReference type="ARBA" id="ARBA00022692"/>
    </source>
</evidence>
<reference evidence="7 8" key="1">
    <citation type="submission" date="2019-03" db="EMBL/GenBank/DDBJ databases">
        <title>Genomics of glacier-inhabiting Cryobacterium strains.</title>
        <authorList>
            <person name="Liu Q."/>
            <person name="Xin Y.-H."/>
        </authorList>
    </citation>
    <scope>NUCLEOTIDE SEQUENCE [LARGE SCALE GENOMIC DNA]</scope>
    <source>
        <strain evidence="7 8">HLT2-23</strain>
    </source>
</reference>
<dbReference type="Pfam" id="PF13515">
    <property type="entry name" value="FUSC_2"/>
    <property type="match status" value="1"/>
</dbReference>
<organism evidence="7 8">
    <name type="scientific">Cryobacterium glaciale</name>
    <dbReference type="NCBI Taxonomy" id="1259145"/>
    <lineage>
        <taxon>Bacteria</taxon>
        <taxon>Bacillati</taxon>
        <taxon>Actinomycetota</taxon>
        <taxon>Actinomycetes</taxon>
        <taxon>Micrococcales</taxon>
        <taxon>Microbacteriaceae</taxon>
        <taxon>Cryobacterium</taxon>
    </lineage>
</organism>
<feature type="transmembrane region" description="Helical" evidence="5">
    <location>
        <begin position="42"/>
        <end position="60"/>
    </location>
</feature>
<keyword evidence="4 5" id="KW-0472">Membrane</keyword>
<evidence type="ECO:0000259" key="6">
    <source>
        <dbReference type="Pfam" id="PF13515"/>
    </source>
</evidence>
<evidence type="ECO:0000256" key="4">
    <source>
        <dbReference type="ARBA" id="ARBA00023136"/>
    </source>
</evidence>
<sequence length="347" mass="37533">MKLTSALRISKRLPLLQVIKMAVAVALAWLVSQLLLPSDLPIFAAIAALLVVLPSVNQTLGRAIERTAGVIGGVIIASTIGFFLGQSSWVVLGTIMVSILVAWALRLSPVSASQIPISAMLVLALGATTPGYALDRIFETFIGAGIALVINALIVPPVLIAPARDAVGLLARELADTFDRIAQALRTPQTPIDLMELMIKARLLRPMLVSAEKAIAQAEESLMLNPRKARLRVALDADHAMIERLPTLVTRAIGMTRALHDHYDPSLQFEPSVQAFSRELARAAHDLALLAREEGDLTVVPDPPDPDVLALTEPLRIVTPHPDHWILIGSLMEDLRRVREEIVGDRA</sequence>
<protein>
    <submittedName>
        <fullName evidence="7">FUSC family protein</fullName>
    </submittedName>
</protein>
<comment type="subcellular location">
    <subcellularLocation>
        <location evidence="1">Membrane</location>
        <topology evidence="1">Multi-pass membrane protein</topology>
    </subcellularLocation>
</comment>
<dbReference type="GO" id="GO:0016020">
    <property type="term" value="C:membrane"/>
    <property type="evidence" value="ECO:0007669"/>
    <property type="project" value="UniProtKB-SubCell"/>
</dbReference>
<dbReference type="InterPro" id="IPR049453">
    <property type="entry name" value="Memb_transporter_dom"/>
</dbReference>
<dbReference type="AlphaFoldDB" id="A0A4R8V490"/>
<comment type="caution">
    <text evidence="7">The sequence shown here is derived from an EMBL/GenBank/DDBJ whole genome shotgun (WGS) entry which is preliminary data.</text>
</comment>
<name>A0A4R8V490_9MICO</name>
<feature type="transmembrane region" description="Helical" evidence="5">
    <location>
        <begin position="67"/>
        <end position="84"/>
    </location>
</feature>
<evidence type="ECO:0000256" key="3">
    <source>
        <dbReference type="ARBA" id="ARBA00022989"/>
    </source>
</evidence>
<keyword evidence="8" id="KW-1185">Reference proteome</keyword>
<dbReference type="OrthoDB" id="5176502at2"/>
<feature type="domain" description="Integral membrane bound transporter" evidence="6">
    <location>
        <begin position="27"/>
        <end position="150"/>
    </location>
</feature>